<feature type="region of interest" description="Disordered" evidence="1">
    <location>
        <begin position="86"/>
        <end position="107"/>
    </location>
</feature>
<evidence type="ECO:0000313" key="2">
    <source>
        <dbReference type="EMBL" id="RKP18098.1"/>
    </source>
</evidence>
<protein>
    <submittedName>
        <fullName evidence="2">Uncharacterized protein</fullName>
    </submittedName>
</protein>
<sequence>MERQKFVDTLSILSPSIDTSAVYNILKPTLEAEPTSIFWSGLFEFVERSVEKDRIVVELEGKSVESVKIVEEVERQRRELEERAREMEQRMREMESESLQRVEEAVG</sequence>
<organism evidence="2 3">
    <name type="scientific">Rozella allomycis (strain CSF55)</name>
    <dbReference type="NCBI Taxonomy" id="988480"/>
    <lineage>
        <taxon>Eukaryota</taxon>
        <taxon>Fungi</taxon>
        <taxon>Fungi incertae sedis</taxon>
        <taxon>Cryptomycota</taxon>
        <taxon>Cryptomycota incertae sedis</taxon>
        <taxon>Rozella</taxon>
    </lineage>
</organism>
<dbReference type="Proteomes" id="UP000281549">
    <property type="component" value="Unassembled WGS sequence"/>
</dbReference>
<name>A0A4P9YFY8_ROZAC</name>
<dbReference type="AlphaFoldDB" id="A0A4P9YFY8"/>
<dbReference type="EMBL" id="ML005561">
    <property type="protein sequence ID" value="RKP18098.1"/>
    <property type="molecule type" value="Genomic_DNA"/>
</dbReference>
<accession>A0A4P9YFY8</accession>
<reference evidence="3" key="1">
    <citation type="journal article" date="2018" name="Nat. Microbiol.">
        <title>Leveraging single-cell genomics to expand the fungal tree of life.</title>
        <authorList>
            <person name="Ahrendt S.R."/>
            <person name="Quandt C.A."/>
            <person name="Ciobanu D."/>
            <person name="Clum A."/>
            <person name="Salamov A."/>
            <person name="Andreopoulos B."/>
            <person name="Cheng J.F."/>
            <person name="Woyke T."/>
            <person name="Pelin A."/>
            <person name="Henrissat B."/>
            <person name="Reynolds N.K."/>
            <person name="Benny G.L."/>
            <person name="Smith M.E."/>
            <person name="James T.Y."/>
            <person name="Grigoriev I.V."/>
        </authorList>
    </citation>
    <scope>NUCLEOTIDE SEQUENCE [LARGE SCALE GENOMIC DNA]</scope>
    <source>
        <strain evidence="3">CSF55</strain>
    </source>
</reference>
<gene>
    <name evidence="2" type="ORF">ROZALSC1DRAFT_23558</name>
</gene>
<evidence type="ECO:0000313" key="3">
    <source>
        <dbReference type="Proteomes" id="UP000281549"/>
    </source>
</evidence>
<proteinExistence type="predicted"/>
<evidence type="ECO:0000256" key="1">
    <source>
        <dbReference type="SAM" id="MobiDB-lite"/>
    </source>
</evidence>
<feature type="non-terminal residue" evidence="2">
    <location>
        <position position="107"/>
    </location>
</feature>